<evidence type="ECO:0000256" key="8">
    <source>
        <dbReference type="ARBA" id="ARBA00048741"/>
    </source>
</evidence>
<evidence type="ECO:0000256" key="5">
    <source>
        <dbReference type="ARBA" id="ARBA00022840"/>
    </source>
</evidence>
<dbReference type="InterPro" id="IPR017932">
    <property type="entry name" value="GATase_2_dom"/>
</dbReference>
<keyword evidence="13" id="KW-0436">Ligase</keyword>
<evidence type="ECO:0000256" key="10">
    <source>
        <dbReference type="PIRSR" id="PIRSR001589-2"/>
    </source>
</evidence>
<dbReference type="InterPro" id="IPR001962">
    <property type="entry name" value="Asn_synthase"/>
</dbReference>
<keyword evidence="14" id="KW-1185">Reference proteome</keyword>
<dbReference type="SUPFAM" id="SSF52402">
    <property type="entry name" value="Adenine nucleotide alpha hydrolases-like"/>
    <property type="match status" value="1"/>
</dbReference>
<protein>
    <recommendedName>
        <fullName evidence="3">asparagine synthase (glutamine-hydrolyzing)</fullName>
        <ecNumber evidence="3">6.3.5.4</ecNumber>
    </recommendedName>
</protein>
<dbReference type="KEGG" id="rher:EHE19_004715"/>
<organism evidence="13 14">
    <name type="scientific">Ruminiclostridium herbifermentans</name>
    <dbReference type="NCBI Taxonomy" id="2488810"/>
    <lineage>
        <taxon>Bacteria</taxon>
        <taxon>Bacillati</taxon>
        <taxon>Bacillota</taxon>
        <taxon>Clostridia</taxon>
        <taxon>Eubacteriales</taxon>
        <taxon>Oscillospiraceae</taxon>
        <taxon>Ruminiclostridium</taxon>
    </lineage>
</organism>
<dbReference type="GO" id="GO:0005524">
    <property type="term" value="F:ATP binding"/>
    <property type="evidence" value="ECO:0007669"/>
    <property type="project" value="UniProtKB-KW"/>
</dbReference>
<evidence type="ECO:0000259" key="12">
    <source>
        <dbReference type="PROSITE" id="PS51278"/>
    </source>
</evidence>
<dbReference type="EC" id="6.3.5.4" evidence="3"/>
<dbReference type="PROSITE" id="PS51278">
    <property type="entry name" value="GATASE_TYPE_2"/>
    <property type="match status" value="1"/>
</dbReference>
<dbReference type="Pfam" id="PF00733">
    <property type="entry name" value="Asn_synthase"/>
    <property type="match status" value="1"/>
</dbReference>
<dbReference type="InterPro" id="IPR006426">
    <property type="entry name" value="Asn_synth_AEB"/>
</dbReference>
<reference evidence="13 14" key="1">
    <citation type="submission" date="2020-09" db="EMBL/GenBank/DDBJ databases">
        <title>Characterization and genome sequencing of Ruminiclostridium sp. nov. MA18.</title>
        <authorList>
            <person name="Rettenmaier R."/>
            <person name="Kowollik M.-L."/>
            <person name="Liebl W."/>
            <person name="Zverlov V."/>
        </authorList>
    </citation>
    <scope>NUCLEOTIDE SEQUENCE [LARGE SCALE GENOMIC DNA]</scope>
    <source>
        <strain evidence="13 14">MA18</strain>
    </source>
</reference>
<sequence length="626" mass="72313">MCSILGIINFKDSTIDVAQEVLNEMNKTMAHRGPDQNGYFRNNFVCFSHNRLSIIDVENGLQPMTVTFEGKMYTIIYNGEIYNADELRQELINCGVVFKTHCDTEVVLYSYAVWGKNCSEKLNGIYAFAVYDSANEQVYLSRDRMGVKPFFYTLLGNSLIFASEIKAILKHPQVKAEIDSEGIWQLLYLSPMRPTNNGIFKNILEISPGYHGIFNKDGLNLYKYWDLEAYTLEDSEDTIIEKTRFLLTDAINRQLVSDVPLCTFLSGGLDSSIITSVAMSCNQKSDFYNADNITLSCNEKAKAPLSSYSFEYEGNKKHFTKTSFQPDSDDEYAVWLANYLGTDHKVLSVSQQKIADLLQTAVISRDLPGMADIDSSLLYYCGEVKKRHTVALSGECSDEVFGGYPWFYKSEMLNRDFFPWIHDPESRVFFFNSDFAKPKEGLDYIKQMYLDSKNECPLVKNEEESMKTSRIATWLSVKWFMTSLLERKDRMSMANGLEVRVPFSDHRILEYVFNVPWSIKYKNRVEKSLLRAAMSQYLPEKILHRKKSPYPKTHNPLYESIIIKMFQETISNPKSILRDIIHSDTLTILQSSSNITWYGQLMGRPQLIAWLIQLDYWFRKYNVRIV</sequence>
<dbReference type="GO" id="GO:0005829">
    <property type="term" value="C:cytosol"/>
    <property type="evidence" value="ECO:0007669"/>
    <property type="project" value="TreeGrafter"/>
</dbReference>
<evidence type="ECO:0000256" key="2">
    <source>
        <dbReference type="ARBA" id="ARBA00005752"/>
    </source>
</evidence>
<name>A0A4V6ENM7_9FIRM</name>
<comment type="similarity">
    <text evidence="2">Belongs to the asparagine synthetase family.</text>
</comment>
<keyword evidence="4 10" id="KW-0547">Nucleotide-binding</keyword>
<dbReference type="PANTHER" id="PTHR43284:SF1">
    <property type="entry name" value="ASPARAGINE SYNTHETASE"/>
    <property type="match status" value="1"/>
</dbReference>
<keyword evidence="5 10" id="KW-0067">ATP-binding</keyword>
<dbReference type="GO" id="GO:0004066">
    <property type="term" value="F:asparagine synthase (glutamine-hydrolyzing) activity"/>
    <property type="evidence" value="ECO:0007669"/>
    <property type="project" value="UniProtKB-EC"/>
</dbReference>
<dbReference type="NCBIfam" id="TIGR01536">
    <property type="entry name" value="asn_synth_AEB"/>
    <property type="match status" value="1"/>
</dbReference>
<evidence type="ECO:0000313" key="13">
    <source>
        <dbReference type="EMBL" id="QNU67771.1"/>
    </source>
</evidence>
<dbReference type="GO" id="GO:0006529">
    <property type="term" value="P:asparagine biosynthetic process"/>
    <property type="evidence" value="ECO:0007669"/>
    <property type="project" value="UniProtKB-KW"/>
</dbReference>
<evidence type="ECO:0000256" key="1">
    <source>
        <dbReference type="ARBA" id="ARBA00005187"/>
    </source>
</evidence>
<dbReference type="InterPro" id="IPR029055">
    <property type="entry name" value="Ntn_hydrolases_N"/>
</dbReference>
<keyword evidence="9" id="KW-0028">Amino-acid biosynthesis</keyword>
<evidence type="ECO:0000313" key="14">
    <source>
        <dbReference type="Proteomes" id="UP000306409"/>
    </source>
</evidence>
<dbReference type="Proteomes" id="UP000306409">
    <property type="component" value="Chromosome"/>
</dbReference>
<evidence type="ECO:0000256" key="11">
    <source>
        <dbReference type="PIRSR" id="PIRSR001589-3"/>
    </source>
</evidence>
<keyword evidence="7 9" id="KW-0315">Glutamine amidotransferase</keyword>
<keyword evidence="6 9" id="KW-0061">Asparagine biosynthesis</keyword>
<evidence type="ECO:0000256" key="6">
    <source>
        <dbReference type="ARBA" id="ARBA00022888"/>
    </source>
</evidence>
<evidence type="ECO:0000256" key="3">
    <source>
        <dbReference type="ARBA" id="ARBA00012737"/>
    </source>
</evidence>
<dbReference type="Gene3D" id="3.40.50.620">
    <property type="entry name" value="HUPs"/>
    <property type="match status" value="1"/>
</dbReference>
<dbReference type="RefSeq" id="WP_137698154.1">
    <property type="nucleotide sequence ID" value="NZ_CP061336.1"/>
</dbReference>
<feature type="active site" description="For GATase activity" evidence="9">
    <location>
        <position position="2"/>
    </location>
</feature>
<accession>A0A4V6ENM7</accession>
<dbReference type="Pfam" id="PF13537">
    <property type="entry name" value="GATase_7"/>
    <property type="match status" value="1"/>
</dbReference>
<dbReference type="SUPFAM" id="SSF56235">
    <property type="entry name" value="N-terminal nucleophile aminohydrolases (Ntn hydrolases)"/>
    <property type="match status" value="1"/>
</dbReference>
<dbReference type="Gene3D" id="3.60.20.10">
    <property type="entry name" value="Glutamine Phosphoribosylpyrophosphate, subunit 1, domain 1"/>
    <property type="match status" value="1"/>
</dbReference>
<evidence type="ECO:0000256" key="9">
    <source>
        <dbReference type="PIRSR" id="PIRSR001589-1"/>
    </source>
</evidence>
<dbReference type="InterPro" id="IPR014729">
    <property type="entry name" value="Rossmann-like_a/b/a_fold"/>
</dbReference>
<dbReference type="InterPro" id="IPR051786">
    <property type="entry name" value="ASN_synthetase/amidase"/>
</dbReference>
<evidence type="ECO:0000256" key="4">
    <source>
        <dbReference type="ARBA" id="ARBA00022741"/>
    </source>
</evidence>
<dbReference type="AlphaFoldDB" id="A0A4V6ENM7"/>
<dbReference type="InterPro" id="IPR033738">
    <property type="entry name" value="AsnB_N"/>
</dbReference>
<feature type="domain" description="Glutamine amidotransferase type-2" evidence="12">
    <location>
        <begin position="2"/>
        <end position="217"/>
    </location>
</feature>
<dbReference type="PANTHER" id="PTHR43284">
    <property type="entry name" value="ASPARAGINE SYNTHETASE (GLUTAMINE-HYDROLYZING)"/>
    <property type="match status" value="1"/>
</dbReference>
<dbReference type="CDD" id="cd00712">
    <property type="entry name" value="AsnB"/>
    <property type="match status" value="1"/>
</dbReference>
<dbReference type="PIRSF" id="PIRSF001589">
    <property type="entry name" value="Asn_synthetase_glu-h"/>
    <property type="match status" value="1"/>
</dbReference>
<feature type="binding site" evidence="10">
    <location>
        <position position="103"/>
    </location>
    <ligand>
        <name>L-glutamine</name>
        <dbReference type="ChEBI" id="CHEBI:58359"/>
    </ligand>
</feature>
<evidence type="ECO:0000256" key="7">
    <source>
        <dbReference type="ARBA" id="ARBA00022962"/>
    </source>
</evidence>
<proteinExistence type="inferred from homology"/>
<feature type="binding site" evidence="10">
    <location>
        <begin position="393"/>
        <end position="394"/>
    </location>
    <ligand>
        <name>ATP</name>
        <dbReference type="ChEBI" id="CHEBI:30616"/>
    </ligand>
</feature>
<comment type="pathway">
    <text evidence="1">Amino-acid biosynthesis; L-asparagine biosynthesis; L-asparagine from L-aspartate (L-Gln route): step 1/1.</text>
</comment>
<gene>
    <name evidence="13" type="primary">asnB</name>
    <name evidence="13" type="ORF">EHE19_004715</name>
</gene>
<comment type="catalytic activity">
    <reaction evidence="8">
        <text>L-aspartate + L-glutamine + ATP + H2O = L-asparagine + L-glutamate + AMP + diphosphate + H(+)</text>
        <dbReference type="Rhea" id="RHEA:12228"/>
        <dbReference type="ChEBI" id="CHEBI:15377"/>
        <dbReference type="ChEBI" id="CHEBI:15378"/>
        <dbReference type="ChEBI" id="CHEBI:29985"/>
        <dbReference type="ChEBI" id="CHEBI:29991"/>
        <dbReference type="ChEBI" id="CHEBI:30616"/>
        <dbReference type="ChEBI" id="CHEBI:33019"/>
        <dbReference type="ChEBI" id="CHEBI:58048"/>
        <dbReference type="ChEBI" id="CHEBI:58359"/>
        <dbReference type="ChEBI" id="CHEBI:456215"/>
        <dbReference type="EC" id="6.3.5.4"/>
    </reaction>
</comment>
<dbReference type="OrthoDB" id="9763290at2"/>
<dbReference type="CDD" id="cd01991">
    <property type="entry name" value="Asn_synthase_B_C"/>
    <property type="match status" value="1"/>
</dbReference>
<feature type="site" description="Important for beta-aspartyl-AMP intermediate formation" evidence="11">
    <location>
        <position position="395"/>
    </location>
</feature>
<dbReference type="EMBL" id="CP061336">
    <property type="protein sequence ID" value="QNU67771.1"/>
    <property type="molecule type" value="Genomic_DNA"/>
</dbReference>